<evidence type="ECO:0000313" key="3">
    <source>
        <dbReference type="Proteomes" id="UP001153148"/>
    </source>
</evidence>
<evidence type="ECO:0000313" key="2">
    <source>
        <dbReference type="EMBL" id="CAG2066402.1"/>
    </source>
</evidence>
<organism evidence="2 3">
    <name type="scientific">Timema podura</name>
    <name type="common">Walking stick</name>
    <dbReference type="NCBI Taxonomy" id="61482"/>
    <lineage>
        <taxon>Eukaryota</taxon>
        <taxon>Metazoa</taxon>
        <taxon>Ecdysozoa</taxon>
        <taxon>Arthropoda</taxon>
        <taxon>Hexapoda</taxon>
        <taxon>Insecta</taxon>
        <taxon>Pterygota</taxon>
        <taxon>Neoptera</taxon>
        <taxon>Polyneoptera</taxon>
        <taxon>Phasmatodea</taxon>
        <taxon>Timematodea</taxon>
        <taxon>Timematoidea</taxon>
        <taxon>Timematidae</taxon>
        <taxon>Timema</taxon>
    </lineage>
</organism>
<sequence length="162" mass="18165">NPDEDVQTLHKARSFPPSFLNTCSCRTGNNHRATHLVTHQEPEPLERRDEPTRDGSEVSDETLVTRAQSVVVNALRWLFQSLTSFRREAVTCSDHVDGRLTAEMFKATNPSGSKDLNHPSTSYYESQKSSGAFNPPSTSQDKDPDDDNYFKVPPPAPNDDFK</sequence>
<comment type="caution">
    <text evidence="2">The sequence shown here is derived from an EMBL/GenBank/DDBJ whole genome shotgun (WGS) entry which is preliminary data.</text>
</comment>
<feature type="region of interest" description="Disordered" evidence="1">
    <location>
        <begin position="40"/>
        <end position="60"/>
    </location>
</feature>
<feature type="region of interest" description="Disordered" evidence="1">
    <location>
        <begin position="107"/>
        <end position="162"/>
    </location>
</feature>
<dbReference type="EMBL" id="CAJPIN010053814">
    <property type="protein sequence ID" value="CAG2066402.1"/>
    <property type="molecule type" value="Genomic_DNA"/>
</dbReference>
<reference evidence="2" key="1">
    <citation type="submission" date="2021-03" db="EMBL/GenBank/DDBJ databases">
        <authorList>
            <person name="Tran Van P."/>
        </authorList>
    </citation>
    <scope>NUCLEOTIDE SEQUENCE</scope>
</reference>
<dbReference type="Proteomes" id="UP001153148">
    <property type="component" value="Unassembled WGS sequence"/>
</dbReference>
<feature type="non-terminal residue" evidence="2">
    <location>
        <position position="1"/>
    </location>
</feature>
<feature type="compositionally biased region" description="Polar residues" evidence="1">
    <location>
        <begin position="108"/>
        <end position="139"/>
    </location>
</feature>
<evidence type="ECO:0000256" key="1">
    <source>
        <dbReference type="SAM" id="MobiDB-lite"/>
    </source>
</evidence>
<feature type="compositionally biased region" description="Pro residues" evidence="1">
    <location>
        <begin position="152"/>
        <end position="162"/>
    </location>
</feature>
<accession>A0ABN7PLV2</accession>
<gene>
    <name evidence="2" type="ORF">TPAB3V08_LOCUS13345</name>
</gene>
<protein>
    <submittedName>
        <fullName evidence="2">Uncharacterized protein</fullName>
    </submittedName>
</protein>
<feature type="compositionally biased region" description="Basic and acidic residues" evidence="1">
    <location>
        <begin position="40"/>
        <end position="56"/>
    </location>
</feature>
<keyword evidence="3" id="KW-1185">Reference proteome</keyword>
<proteinExistence type="predicted"/>
<name>A0ABN7PLV2_TIMPD</name>